<evidence type="ECO:0000313" key="2">
    <source>
        <dbReference type="EMBL" id="KAK3859454.1"/>
    </source>
</evidence>
<evidence type="ECO:0000256" key="1">
    <source>
        <dbReference type="SAM" id="MobiDB-lite"/>
    </source>
</evidence>
<feature type="region of interest" description="Disordered" evidence="1">
    <location>
        <begin position="81"/>
        <end position="109"/>
    </location>
</feature>
<gene>
    <name evidence="2" type="ORF">Pcinc_034432</name>
</gene>
<feature type="compositionally biased region" description="Basic and acidic residues" evidence="1">
    <location>
        <begin position="13"/>
        <end position="26"/>
    </location>
</feature>
<protein>
    <submittedName>
        <fullName evidence="2">Uncharacterized protein</fullName>
    </submittedName>
</protein>
<organism evidence="2 3">
    <name type="scientific">Petrolisthes cinctipes</name>
    <name type="common">Flat porcelain crab</name>
    <dbReference type="NCBI Taxonomy" id="88211"/>
    <lineage>
        <taxon>Eukaryota</taxon>
        <taxon>Metazoa</taxon>
        <taxon>Ecdysozoa</taxon>
        <taxon>Arthropoda</taxon>
        <taxon>Crustacea</taxon>
        <taxon>Multicrustacea</taxon>
        <taxon>Malacostraca</taxon>
        <taxon>Eumalacostraca</taxon>
        <taxon>Eucarida</taxon>
        <taxon>Decapoda</taxon>
        <taxon>Pleocyemata</taxon>
        <taxon>Anomura</taxon>
        <taxon>Galatheoidea</taxon>
        <taxon>Porcellanidae</taxon>
        <taxon>Petrolisthes</taxon>
    </lineage>
</organism>
<dbReference type="EMBL" id="JAWQEG010005023">
    <property type="protein sequence ID" value="KAK3859454.1"/>
    <property type="molecule type" value="Genomic_DNA"/>
</dbReference>
<feature type="compositionally biased region" description="Polar residues" evidence="1">
    <location>
        <begin position="27"/>
        <end position="55"/>
    </location>
</feature>
<dbReference type="Proteomes" id="UP001286313">
    <property type="component" value="Unassembled WGS sequence"/>
</dbReference>
<accession>A0AAE1EQ95</accession>
<feature type="compositionally biased region" description="Polar residues" evidence="1">
    <location>
        <begin position="163"/>
        <end position="183"/>
    </location>
</feature>
<proteinExistence type="predicted"/>
<name>A0AAE1EQ95_PETCI</name>
<feature type="compositionally biased region" description="Polar residues" evidence="1">
    <location>
        <begin position="373"/>
        <end position="391"/>
    </location>
</feature>
<keyword evidence="3" id="KW-1185">Reference proteome</keyword>
<feature type="region of interest" description="Disordered" evidence="1">
    <location>
        <begin position="116"/>
        <end position="135"/>
    </location>
</feature>
<feature type="region of interest" description="Disordered" evidence="1">
    <location>
        <begin position="311"/>
        <end position="392"/>
    </location>
</feature>
<comment type="caution">
    <text evidence="2">The sequence shown here is derived from an EMBL/GenBank/DDBJ whole genome shotgun (WGS) entry which is preliminary data.</text>
</comment>
<feature type="compositionally biased region" description="Basic and acidic residues" evidence="1">
    <location>
        <begin position="352"/>
        <end position="371"/>
    </location>
</feature>
<feature type="region of interest" description="Disordered" evidence="1">
    <location>
        <begin position="163"/>
        <end position="184"/>
    </location>
</feature>
<reference evidence="2" key="1">
    <citation type="submission" date="2023-10" db="EMBL/GenBank/DDBJ databases">
        <title>Genome assemblies of two species of porcelain crab, Petrolisthes cinctipes and Petrolisthes manimaculis (Anomura: Porcellanidae).</title>
        <authorList>
            <person name="Angst P."/>
        </authorList>
    </citation>
    <scope>NUCLEOTIDE SEQUENCE</scope>
    <source>
        <strain evidence="2">PB745_01</strain>
        <tissue evidence="2">Gill</tissue>
    </source>
</reference>
<feature type="compositionally biased region" description="Basic and acidic residues" evidence="1">
    <location>
        <begin position="328"/>
        <end position="341"/>
    </location>
</feature>
<sequence>MFWSNKRSLGKGDAGEQMKNDMEKDASQQTIGFENNDNGLCSNKDTPRIGSSSSNTLVALTSSESTHIDCDKKLFHQKKKIRKSRKPLVSNDKMTVTPLAGSEKNPSVSAVVLKSSHKDDANKSSGKVPIDKNDAIETERDSEDDIVAAVEVIRKLHSETLKVNGSSANKPEPTKPNNINSDTGKIRVMDSNVSKDKHKQRELIHNKDTCTQQREEIIECVISPGFSVIGSKQGYNDAISVSHECTERRDRGTLVSAVSDGHVHHGSVSFKAESRVSNIAQVREIVEKIDKLPVLIDKYYKKGLQGRIDVKKYQKKPEQNASFKRKDKNSSKKTSIEKNHEGNSFTVKKLRTGIEIKDTPPLRSSSDKHSAESAVTKNVAESDQISDSIPSRSEDLVPESYFCENDCEDEDALPNVSFDLFTKPGKQEDKMKKEKPEHLLYRPMPRSKKLVRCRSLQSGSPIELDHLQDDSESINKRNRKILRLDKIVNDCPGCSMGIDVSSMIYYEKAHEVSFRCNICRWDIVFPTKC</sequence>
<evidence type="ECO:0000313" key="3">
    <source>
        <dbReference type="Proteomes" id="UP001286313"/>
    </source>
</evidence>
<feature type="region of interest" description="Disordered" evidence="1">
    <location>
        <begin position="1"/>
        <end position="55"/>
    </location>
</feature>
<dbReference type="AlphaFoldDB" id="A0AAE1EQ95"/>